<accession>A0AA95MVB2</accession>
<dbReference type="KEGG" id="nnv:QNH39_13160"/>
<protein>
    <submittedName>
        <fullName evidence="1">DUF1878 domain-containing protein</fullName>
    </submittedName>
</protein>
<name>A0AA95MVB2_9BACI</name>
<organism evidence="1 2">
    <name type="scientific">Neobacillus novalis</name>
    <dbReference type="NCBI Taxonomy" id="220687"/>
    <lineage>
        <taxon>Bacteria</taxon>
        <taxon>Bacillati</taxon>
        <taxon>Bacillota</taxon>
        <taxon>Bacilli</taxon>
        <taxon>Bacillales</taxon>
        <taxon>Bacillaceae</taxon>
        <taxon>Neobacillus</taxon>
    </lineage>
</organism>
<sequence>MTVDERLDFLEFRQELLFEDSGLSRLLFEYKVTREQYNAIMDIFDAYRNKIEAGENVHHGLFEQRIYQVVPQHDGNYHFAEFLAQENHRRGSWEEVFETLYGDMPKYQGHMKNRD</sequence>
<proteinExistence type="predicted"/>
<dbReference type="AlphaFoldDB" id="A0AA95MVB2"/>
<evidence type="ECO:0000313" key="2">
    <source>
        <dbReference type="Proteomes" id="UP001178288"/>
    </source>
</evidence>
<dbReference type="Proteomes" id="UP001178288">
    <property type="component" value="Chromosome"/>
</dbReference>
<evidence type="ECO:0000313" key="1">
    <source>
        <dbReference type="EMBL" id="WHY88720.1"/>
    </source>
</evidence>
<dbReference type="RefSeq" id="WP_235845750.1">
    <property type="nucleotide sequence ID" value="NZ_CP126114.1"/>
</dbReference>
<dbReference type="EMBL" id="CP126114">
    <property type="protein sequence ID" value="WHY88720.1"/>
    <property type="molecule type" value="Genomic_DNA"/>
</dbReference>
<reference evidence="1" key="1">
    <citation type="submission" date="2023-05" db="EMBL/GenBank/DDBJ databases">
        <title>Comparative genomics of Bacillaceae isolates and their secondary metabolite potential.</title>
        <authorList>
            <person name="Song L."/>
            <person name="Nielsen L.J."/>
            <person name="Mohite O."/>
            <person name="Xu X."/>
            <person name="Weber T."/>
            <person name="Kovacs A.T."/>
        </authorList>
    </citation>
    <scope>NUCLEOTIDE SEQUENCE</scope>
    <source>
        <strain evidence="1">XLM17</strain>
    </source>
</reference>
<keyword evidence="2" id="KW-1185">Reference proteome</keyword>
<gene>
    <name evidence="1" type="ORF">QNH39_13160</name>
</gene>